<evidence type="ECO:0000313" key="2">
    <source>
        <dbReference type="EMBL" id="CAL1163334.1"/>
    </source>
</evidence>
<organism evidence="1">
    <name type="scientific">Cladocopium goreaui</name>
    <dbReference type="NCBI Taxonomy" id="2562237"/>
    <lineage>
        <taxon>Eukaryota</taxon>
        <taxon>Sar</taxon>
        <taxon>Alveolata</taxon>
        <taxon>Dinophyceae</taxon>
        <taxon>Suessiales</taxon>
        <taxon>Symbiodiniaceae</taxon>
        <taxon>Cladocopium</taxon>
    </lineage>
</organism>
<gene>
    <name evidence="1" type="ORF">C1SCF055_LOCUS35282</name>
</gene>
<dbReference type="EMBL" id="CAMXCT020004680">
    <property type="protein sequence ID" value="CAL1163334.1"/>
    <property type="molecule type" value="Genomic_DNA"/>
</dbReference>
<dbReference type="EMBL" id="CAMXCT030004680">
    <property type="protein sequence ID" value="CAL4797271.1"/>
    <property type="molecule type" value="Genomic_DNA"/>
</dbReference>
<dbReference type="EMBL" id="CAMXCT010004680">
    <property type="protein sequence ID" value="CAI4009959.1"/>
    <property type="molecule type" value="Genomic_DNA"/>
</dbReference>
<evidence type="ECO:0000313" key="3">
    <source>
        <dbReference type="Proteomes" id="UP001152797"/>
    </source>
</evidence>
<comment type="caution">
    <text evidence="1">The sequence shown here is derived from an EMBL/GenBank/DDBJ whole genome shotgun (WGS) entry which is preliminary data.</text>
</comment>
<protein>
    <submittedName>
        <fullName evidence="1">Uncharacterized protein</fullName>
    </submittedName>
</protein>
<sequence length="241" mass="27450">MRPSWSAMQEIGRDIGERWDFMEIFSGCSRLSKEVAKFGGKCGPAVDCLPSAELRLDLSTPSTRALLWQLVKESRVRWIHLGFPCTFFINLGRCTALRTHTQWEELRETALGHMEFSIHLLREQETEGRDGSMEQPRNAGSWRCRGWTELENSSFQKYIYDSCAFGLCDEYGRPLQKPGALGSNRDLSTMERQCCCGVPHGRVEGSVQQGPEKGRRRSEVAGQYTLAFCQAFAREILRSRI</sequence>
<dbReference type="Proteomes" id="UP001152797">
    <property type="component" value="Unassembled WGS sequence"/>
</dbReference>
<proteinExistence type="predicted"/>
<reference evidence="2" key="2">
    <citation type="submission" date="2024-04" db="EMBL/GenBank/DDBJ databases">
        <authorList>
            <person name="Chen Y."/>
            <person name="Shah S."/>
            <person name="Dougan E. K."/>
            <person name="Thang M."/>
            <person name="Chan C."/>
        </authorList>
    </citation>
    <scope>NUCLEOTIDE SEQUENCE [LARGE SCALE GENOMIC DNA]</scope>
</reference>
<keyword evidence="3" id="KW-1185">Reference proteome</keyword>
<dbReference type="AlphaFoldDB" id="A0A9P1GH18"/>
<accession>A0A9P1GH18</accession>
<evidence type="ECO:0000313" key="1">
    <source>
        <dbReference type="EMBL" id="CAI4009959.1"/>
    </source>
</evidence>
<reference evidence="1" key="1">
    <citation type="submission" date="2022-10" db="EMBL/GenBank/DDBJ databases">
        <authorList>
            <person name="Chen Y."/>
            <person name="Dougan E. K."/>
            <person name="Chan C."/>
            <person name="Rhodes N."/>
            <person name="Thang M."/>
        </authorList>
    </citation>
    <scope>NUCLEOTIDE SEQUENCE</scope>
</reference>
<name>A0A9P1GH18_9DINO</name>